<comment type="caution">
    <text evidence="2">The sequence shown here is derived from an EMBL/GenBank/DDBJ whole genome shotgun (WGS) entry which is preliminary data.</text>
</comment>
<feature type="compositionally biased region" description="Basic and acidic residues" evidence="1">
    <location>
        <begin position="279"/>
        <end position="288"/>
    </location>
</feature>
<dbReference type="PaxDb" id="5507-FOXG_04334P0"/>
<reference evidence="2" key="1">
    <citation type="journal article" date="2012" name="Mol. Plant Microbe Interact.">
        <title>A highly conserved effector in Fusarium oxysporum is required for full virulence on Arabidopsis.</title>
        <authorList>
            <person name="Thatcher L.F."/>
            <person name="Gardiner D.M."/>
            <person name="Kazan K."/>
            <person name="Manners J."/>
        </authorList>
    </citation>
    <scope>NUCLEOTIDE SEQUENCE [LARGE SCALE GENOMIC DNA]</scope>
    <source>
        <strain evidence="2">Fo5176</strain>
    </source>
</reference>
<protein>
    <submittedName>
        <fullName evidence="2">Uncharacterized protein</fullName>
    </submittedName>
</protein>
<proteinExistence type="predicted"/>
<sequence>MSVQTVNTSHLIKFDSWARTALLSSFCLCTHALGDQSLEDSGYVNGVFNPIVDKIVNLVDSEMTVVKELTEDHVRTTMRNKHWVTISSREKDTVNRKGDVTRHTSFFKKTLTQIQTAMVRTIHFQCRLDEHDGPQPPFGPPPSPIKHQCRNLEPLFPLIANHLLIASSPIDEPGRARETTVIRPFNIRLAEARAVAVQLHFSGRRISAVTVSNPAKTLEDHLKSDRRCDDRYVIHAVHHDKASENPSVAQKDWDEISVILVGDTILKIAMSKGDWANSDDTKRARADTPRSSGAPRSPPSSLTIGLITSTLQ</sequence>
<feature type="region of interest" description="Disordered" evidence="1">
    <location>
        <begin position="275"/>
        <end position="312"/>
    </location>
</feature>
<evidence type="ECO:0000256" key="1">
    <source>
        <dbReference type="SAM" id="MobiDB-lite"/>
    </source>
</evidence>
<dbReference type="AlphaFoldDB" id="F9F2N9"/>
<evidence type="ECO:0000313" key="2">
    <source>
        <dbReference type="EMBL" id="EGU88820.1"/>
    </source>
</evidence>
<gene>
    <name evidence="2" type="ORF">FOXB_00663</name>
</gene>
<organism evidence="2">
    <name type="scientific">Fusarium oxysporum (strain Fo5176)</name>
    <name type="common">Fusarium vascular wilt</name>
    <dbReference type="NCBI Taxonomy" id="660025"/>
    <lineage>
        <taxon>Eukaryota</taxon>
        <taxon>Fungi</taxon>
        <taxon>Dikarya</taxon>
        <taxon>Ascomycota</taxon>
        <taxon>Pezizomycotina</taxon>
        <taxon>Sordariomycetes</taxon>
        <taxon>Hypocreomycetidae</taxon>
        <taxon>Hypocreales</taxon>
        <taxon>Nectriaceae</taxon>
        <taxon>Fusarium</taxon>
        <taxon>Fusarium oxysporum species complex</taxon>
    </lineage>
</organism>
<feature type="compositionally biased region" description="Polar residues" evidence="1">
    <location>
        <begin position="302"/>
        <end position="312"/>
    </location>
</feature>
<dbReference type="EMBL" id="AFQF01000199">
    <property type="protein sequence ID" value="EGU88820.1"/>
    <property type="molecule type" value="Genomic_DNA"/>
</dbReference>
<feature type="compositionally biased region" description="Low complexity" evidence="1">
    <location>
        <begin position="289"/>
        <end position="301"/>
    </location>
</feature>
<dbReference type="OrthoDB" id="10358112at2759"/>
<accession>F9F2N9</accession>
<name>F9F2N9_FUSOF</name>